<dbReference type="AlphaFoldDB" id="A0AAC8ZMI7"/>
<dbReference type="PANTHER" id="PTHR12215">
    <property type="entry name" value="PHOSPHOPANTETHEINE TRANSFERASE"/>
    <property type="match status" value="1"/>
</dbReference>
<name>A0AAC8ZMI7_9GAMM</name>
<dbReference type="Proteomes" id="UP000242800">
    <property type="component" value="Chromosome"/>
</dbReference>
<gene>
    <name evidence="4" type="ORF">ACH24_02130</name>
</gene>
<dbReference type="InterPro" id="IPR008278">
    <property type="entry name" value="4-PPantetheinyl_Trfase_dom"/>
</dbReference>
<evidence type="ECO:0000259" key="3">
    <source>
        <dbReference type="Pfam" id="PF01648"/>
    </source>
</evidence>
<protein>
    <recommendedName>
        <fullName evidence="3">4'-phosphopantetheinyl transferase domain-containing protein</fullName>
    </recommendedName>
</protein>
<dbReference type="InterPro" id="IPR050559">
    <property type="entry name" value="P-Pant_transferase_sf"/>
</dbReference>
<evidence type="ECO:0000256" key="2">
    <source>
        <dbReference type="ARBA" id="ARBA00022679"/>
    </source>
</evidence>
<dbReference type="PANTHER" id="PTHR12215:SF10">
    <property type="entry name" value="L-AMINOADIPATE-SEMIALDEHYDE DEHYDROGENASE-PHOSPHOPANTETHEINYL TRANSFERASE"/>
    <property type="match status" value="1"/>
</dbReference>
<accession>A0AAC8ZMI7</accession>
<keyword evidence="2" id="KW-0808">Transferase</keyword>
<dbReference type="RefSeq" id="WP_064460976.1">
    <property type="nucleotide sequence ID" value="NZ_CP012505.1"/>
</dbReference>
<dbReference type="GO" id="GO:0019878">
    <property type="term" value="P:lysine biosynthetic process via aminoadipic acid"/>
    <property type="evidence" value="ECO:0007669"/>
    <property type="project" value="TreeGrafter"/>
</dbReference>
<keyword evidence="5" id="KW-1185">Reference proteome</keyword>
<evidence type="ECO:0000313" key="5">
    <source>
        <dbReference type="Proteomes" id="UP000242800"/>
    </source>
</evidence>
<dbReference type="Gene3D" id="3.90.470.20">
    <property type="entry name" value="4'-phosphopantetheinyl transferase domain"/>
    <property type="match status" value="2"/>
</dbReference>
<dbReference type="SUPFAM" id="SSF56214">
    <property type="entry name" value="4'-phosphopantetheinyl transferase"/>
    <property type="match status" value="2"/>
</dbReference>
<evidence type="ECO:0000256" key="1">
    <source>
        <dbReference type="ARBA" id="ARBA00010990"/>
    </source>
</evidence>
<dbReference type="GO" id="GO:0000287">
    <property type="term" value="F:magnesium ion binding"/>
    <property type="evidence" value="ECO:0007669"/>
    <property type="project" value="InterPro"/>
</dbReference>
<dbReference type="InterPro" id="IPR037143">
    <property type="entry name" value="4-PPantetheinyl_Trfase_dom_sf"/>
</dbReference>
<proteinExistence type="inferred from homology"/>
<reference evidence="4 5" key="1">
    <citation type="journal article" date="2016" name="Int. J. Syst. Evol. Microbiol.">
        <title>Reclassification of Wolbachia persica as Francisella persica comb. nov. and emended description of the family Francisellaceae.</title>
        <authorList>
            <person name="Larson M.A."/>
            <person name="Nalbantoglu U."/>
            <person name="Sayood K."/>
            <person name="Zentz E.B."/>
            <person name="Cer R.Z."/>
            <person name="Iwen P.C."/>
            <person name="Francesconi S.C."/>
            <person name="Bishop-Lilly K.A."/>
            <person name="Mokashi V.P."/>
            <person name="Sjostedt A."/>
            <person name="Hinrichs S.H."/>
        </authorList>
    </citation>
    <scope>NUCLEOTIDE SEQUENCE [LARGE SCALE GENOMIC DNA]</scope>
    <source>
        <strain evidence="4 5">FSC845</strain>
    </source>
</reference>
<evidence type="ECO:0000313" key="4">
    <source>
        <dbReference type="EMBL" id="ALB01560.1"/>
    </source>
</evidence>
<dbReference type="GO" id="GO:0005829">
    <property type="term" value="C:cytosol"/>
    <property type="evidence" value="ECO:0007669"/>
    <property type="project" value="TreeGrafter"/>
</dbReference>
<comment type="similarity">
    <text evidence="1">Belongs to the P-Pant transferase superfamily. Gsp/Sfp/HetI/AcpT family.</text>
</comment>
<sequence length="222" mass="26523">MDIFSEFVEIEKFTPIKICNHSVDLGLFLNSSNIGDISIIHSQQKNDIYKYTNLKDRNKRFIARKKLYLFLKEKYRLEYFDFDTNNYNKPKFKYHQDIHFSFSYAKEHIFTGVSSLEIGIDIEYIDKSLNVEQLAHIIMHPAEFDYFSSLATKDKREFFFRVLNLKEAIIKAIGVGLYYDIKSINILDIDKDHNYSFENYKFSIREFEYIGQFRLSVCLINK</sequence>
<dbReference type="GO" id="GO:0008897">
    <property type="term" value="F:holo-[acyl-carrier-protein] synthase activity"/>
    <property type="evidence" value="ECO:0007669"/>
    <property type="project" value="InterPro"/>
</dbReference>
<dbReference type="Pfam" id="PF01648">
    <property type="entry name" value="ACPS"/>
    <property type="match status" value="1"/>
</dbReference>
<organism evidence="4 5">
    <name type="scientific">Francisella persica ATCC VR-331</name>
    <dbReference type="NCBI Taxonomy" id="1086726"/>
    <lineage>
        <taxon>Bacteria</taxon>
        <taxon>Pseudomonadati</taxon>
        <taxon>Pseudomonadota</taxon>
        <taxon>Gammaproteobacteria</taxon>
        <taxon>Thiotrichales</taxon>
        <taxon>Francisellaceae</taxon>
        <taxon>Francisella</taxon>
    </lineage>
</organism>
<feature type="domain" description="4'-phosphopantetheinyl transferase" evidence="3">
    <location>
        <begin position="118"/>
        <end position="202"/>
    </location>
</feature>
<dbReference type="KEGG" id="fper:ACH24_02130"/>
<dbReference type="EMBL" id="CP012505">
    <property type="protein sequence ID" value="ALB01560.1"/>
    <property type="molecule type" value="Genomic_DNA"/>
</dbReference>